<accession>E7A9M3</accession>
<dbReference type="GO" id="GO:1990904">
    <property type="term" value="C:ribonucleoprotein complex"/>
    <property type="evidence" value="ECO:0007669"/>
    <property type="project" value="UniProtKB-KW"/>
</dbReference>
<reference evidence="1 2" key="1">
    <citation type="journal article" date="2011" name="Genome Biol. Evol.">
        <title>Comparative whole genome sequence analysis of the carcinogenic bacterial model pathogen Helicobacter felis.</title>
        <authorList>
            <person name="Arnold I.C."/>
            <person name="Zigova Z."/>
            <person name="Holden M."/>
            <person name="Lawley T.D."/>
            <person name="Rad R."/>
            <person name="Dougan G."/>
            <person name="Falkow S."/>
            <person name="Bentley S.D."/>
            <person name="Muller A."/>
        </authorList>
    </citation>
    <scope>NUCLEOTIDE SEQUENCE [LARGE SCALE GENOMIC DNA]</scope>
    <source>
        <strain evidence="2">ATCC 49179 / CCUG 28539 / NCTC 12436 / CS1</strain>
    </source>
</reference>
<proteinExistence type="predicted"/>
<evidence type="ECO:0000313" key="1">
    <source>
        <dbReference type="EMBL" id="CBY82549.1"/>
    </source>
</evidence>
<keyword evidence="2" id="KW-1185">Reference proteome</keyword>
<name>E7A9M3_HELFC</name>
<protein>
    <submittedName>
        <fullName evidence="1">U1 small nuclear ribonucleoprotein</fullName>
    </submittedName>
</protein>
<dbReference type="STRING" id="936155.HFELIS_04650"/>
<dbReference type="OrthoDB" id="5326775at2"/>
<sequence length="142" mass="15683">MDIKILTHLGVAVFVGGCWVGDPADVDPNLPDIDTLNECAQIKDECRGNKNGDIATTAPSKNWGSFHTISLSGVKMAHGGKFAISPLPPSGGSYIPYYPMNPMMYPGMYGMYPMMGMYPMNMYPYGMYPMTMGMPMMYGPWW</sequence>
<gene>
    <name evidence="1" type="ordered locus">Hfelis_04650</name>
</gene>
<dbReference type="AlphaFoldDB" id="E7A9M3"/>
<dbReference type="EMBL" id="FQ670179">
    <property type="protein sequence ID" value="CBY82549.1"/>
    <property type="molecule type" value="Genomic_DNA"/>
</dbReference>
<dbReference type="Proteomes" id="UP000007934">
    <property type="component" value="Chromosome"/>
</dbReference>
<evidence type="ECO:0000313" key="2">
    <source>
        <dbReference type="Proteomes" id="UP000007934"/>
    </source>
</evidence>
<dbReference type="GeneID" id="36134109"/>
<dbReference type="HOGENOM" id="CLU_1813117_0_0_7"/>
<dbReference type="PROSITE" id="PS51257">
    <property type="entry name" value="PROKAR_LIPOPROTEIN"/>
    <property type="match status" value="1"/>
</dbReference>
<dbReference type="RefSeq" id="WP_013468919.1">
    <property type="nucleotide sequence ID" value="NC_014810.2"/>
</dbReference>
<dbReference type="KEGG" id="hfe:HFELIS_04650"/>
<keyword evidence="1" id="KW-0687">Ribonucleoprotein</keyword>
<organism evidence="1 2">
    <name type="scientific">Helicobacter felis (strain ATCC 49179 / CCUG 28539 / NCTC 12436 / CS1)</name>
    <dbReference type="NCBI Taxonomy" id="936155"/>
    <lineage>
        <taxon>Bacteria</taxon>
        <taxon>Pseudomonadati</taxon>
        <taxon>Campylobacterota</taxon>
        <taxon>Epsilonproteobacteria</taxon>
        <taxon>Campylobacterales</taxon>
        <taxon>Helicobacteraceae</taxon>
        <taxon>Helicobacter</taxon>
    </lineage>
</organism>